<evidence type="ECO:0000313" key="1">
    <source>
        <dbReference type="EMBL" id="TMS19990.1"/>
    </source>
</evidence>
<accession>A0ACD3RKV5</accession>
<keyword evidence="2" id="KW-1185">Reference proteome</keyword>
<feature type="non-terminal residue" evidence="1">
    <location>
        <position position="1107"/>
    </location>
</feature>
<proteinExistence type="predicted"/>
<sequence length="1107" mass="122211">MDRIQINLCMKSLCQPLASLDTLEATQGSLEILKPYFCLDMLQVTPTPPPVCSFLCILPSCSLESAPTRICPLLSERSCEEENIRLVTLHSEELKKQQRLRLKEWLYAAFRDTIGMRTRAKKVFSKTNISAFTLETRTLTYDESYYEYVANPVQWNSAMKLCNQRSGSLATVSNPVENQKLSSFLKSLNISQPVWIAREVMTHHLSSQTLILEFSGHSDRKHARLLHKFPSMGSVTVCTLVRFDPNSSGISTIFSYSIKSYINQFLLRAKLVPGKLVQLALQVHGNNGPYIEAFDHDDSWHSVCVSWTQNGGHWALFANGREGFRGEGLNSSEGIGRDGIFIIGQELDTFGGSFKKNGSFSGSITELHIWDRVLDRAEIYTMEKQCSPISSGLVFNWSGATMETETSLTKLRSDNPCQGNSEDSLSDSFLDSSVGNQTLSYEFLSFWLDKNCGIFQPTKETWSFTKCDSLRGAVCQFKKEVPDVIALPKTPFFSRLSQDPSDKTCELDSLAVHIITLVMEELSVNPSLDRDLTLLQQLTQAVLNMLEAGGPNLLSSSDVLYLTQMIEMDLTALASTHSTGVDAAEVMVSIATNYVKMASLMLEPQMATQWKGMTEDGVSVGPFTIVKSIDNLTETLADMLAAEGRGFTLLTKNIGYKELMFIHTHYSHLSEIVSGAHEPHQEKVKRISPGHLSSAVISATIRDTSKGQTIPVAVEYTLSSVTCGIVHVPGGGWGEGDKHNHTSGWSSDGCRVTFAGTGVTSCLCNHTTNFAVLMNYLEPKWSPEEELILTKLTFIGSGASLCALVVTLMLFTVLDIPKSDRTSIHKNLFIALICAQVILLCSGSAIHNKVACTLVAALLHLFFMAAFSWMLVEGLLLWSKVVAVNLSEERHMKYYYLIGWGLPVLIVTITLASASGKYSADGYCWLSVQNGIIWGFAGPVIFIIMVNIMVLTRVVVITISTAKRRSIMLAMGTSPAEQAYEQMRAAVKAVLVLLPILGLTWLCGILVPFSIVMAYIFILLNSLQGLFIFLIYGVYNTEVRSTVNRIKERRKALNFSNCASSRPSSSVTSSRPVSFPLGTTPGQEEEATPTYTCSTTPGLEKEEERTS</sequence>
<dbReference type="Proteomes" id="UP000793456">
    <property type="component" value="Chromosome IV"/>
</dbReference>
<name>A0ACD3RKV5_LARCR</name>
<reference evidence="1" key="1">
    <citation type="submission" date="2018-11" db="EMBL/GenBank/DDBJ databases">
        <title>The sequence and de novo assembly of Larimichthys crocea genome using PacBio and Hi-C technologies.</title>
        <authorList>
            <person name="Xu P."/>
            <person name="Chen B."/>
            <person name="Zhou Z."/>
            <person name="Ke Q."/>
            <person name="Wu Y."/>
            <person name="Bai H."/>
            <person name="Pu F."/>
        </authorList>
    </citation>
    <scope>NUCLEOTIDE SEQUENCE</scope>
    <source>
        <tissue evidence="1">Muscle</tissue>
    </source>
</reference>
<gene>
    <name evidence="1" type="ORF">E3U43_006483</name>
</gene>
<protein>
    <submittedName>
        <fullName evidence="1">Uncharacterized protein</fullName>
    </submittedName>
</protein>
<comment type="caution">
    <text evidence="1">The sequence shown here is derived from an EMBL/GenBank/DDBJ whole genome shotgun (WGS) entry which is preliminary data.</text>
</comment>
<dbReference type="EMBL" id="CM011677">
    <property type="protein sequence ID" value="TMS19990.1"/>
    <property type="molecule type" value="Genomic_DNA"/>
</dbReference>
<evidence type="ECO:0000313" key="2">
    <source>
        <dbReference type="Proteomes" id="UP000793456"/>
    </source>
</evidence>
<organism evidence="1 2">
    <name type="scientific">Larimichthys crocea</name>
    <name type="common">Large yellow croaker</name>
    <name type="synonym">Pseudosciaena crocea</name>
    <dbReference type="NCBI Taxonomy" id="215358"/>
    <lineage>
        <taxon>Eukaryota</taxon>
        <taxon>Metazoa</taxon>
        <taxon>Chordata</taxon>
        <taxon>Craniata</taxon>
        <taxon>Vertebrata</taxon>
        <taxon>Euteleostomi</taxon>
        <taxon>Actinopterygii</taxon>
        <taxon>Neopterygii</taxon>
        <taxon>Teleostei</taxon>
        <taxon>Neoteleostei</taxon>
        <taxon>Acanthomorphata</taxon>
        <taxon>Eupercaria</taxon>
        <taxon>Sciaenidae</taxon>
        <taxon>Larimichthys</taxon>
    </lineage>
</organism>